<dbReference type="FunFam" id="1.10.275.10:FF:000002">
    <property type="entry name" value="Argininosuccinate lyase"/>
    <property type="match status" value="1"/>
</dbReference>
<gene>
    <name evidence="7" type="primary">argH</name>
    <name evidence="10" type="ORF">MB2181_00755</name>
</gene>
<dbReference type="InterPro" id="IPR022761">
    <property type="entry name" value="Fumarate_lyase_N"/>
</dbReference>
<dbReference type="CDD" id="cd01359">
    <property type="entry name" value="Argininosuccinate_lyase"/>
    <property type="match status" value="1"/>
</dbReference>
<dbReference type="SUPFAM" id="SSF48557">
    <property type="entry name" value="L-aspartase-like"/>
    <property type="match status" value="1"/>
</dbReference>
<dbReference type="NCBIfam" id="TIGR00838">
    <property type="entry name" value="argH"/>
    <property type="match status" value="1"/>
</dbReference>
<dbReference type="Pfam" id="PF14698">
    <property type="entry name" value="ASL_C2"/>
    <property type="match status" value="1"/>
</dbReference>
<keyword evidence="5 7" id="KW-0028">Amino-acid biosynthesis</keyword>
<dbReference type="InterPro" id="IPR008948">
    <property type="entry name" value="L-Aspartase-like"/>
</dbReference>
<dbReference type="AlphaFoldDB" id="A0P4U8"/>
<dbReference type="Gene3D" id="1.10.275.10">
    <property type="entry name" value="Fumarase/aspartase (N-terminal domain)"/>
    <property type="match status" value="1"/>
</dbReference>
<dbReference type="Pfam" id="PF00206">
    <property type="entry name" value="Lyase_1"/>
    <property type="match status" value="1"/>
</dbReference>
<evidence type="ECO:0000259" key="9">
    <source>
        <dbReference type="Pfam" id="PF14698"/>
    </source>
</evidence>
<dbReference type="Gene3D" id="1.10.40.30">
    <property type="entry name" value="Fumarase/aspartase (C-terminal domain)"/>
    <property type="match status" value="1"/>
</dbReference>
<keyword evidence="6 7" id="KW-0456">Lyase</keyword>
<dbReference type="InterPro" id="IPR029419">
    <property type="entry name" value="Arg_succ_lyase_C"/>
</dbReference>
<keyword evidence="7" id="KW-0963">Cytoplasm</keyword>
<sequence>MNKKQTKWSERFSEPTKEVVKRFTGSVNFDKRLALVDIQGSLVHAEMLMIQKIILVKDYKAIEKGLNQIKREVTSERFEWSLDFEDVHLNIEKRLTDIIGDAGKKLHTGRSRNDQVATDMRLYLRDSIDSIINQINHLQKATITLAEEHVTTIMPGLTHLQVAQPISFAHHLLAYVEMLDRDKSRLFDARKRMNFLPLGAAALAGTSFPINRNFVAKKLGFDGIIENSMDAVSDRDFLIEFNSAAAVLMMHLSRWSEELIMWSSPFFNYIEISDSFCTGSSIMPQKKNPDVPELVRGKTGRVYGHLMSLLTLMKSQPLAYNKDNQEDKEPVFDVIDTLEDTLEIFPEMIAELKIFPKNMQAAAMKGYATATDLADYLVNKGLPFRESHGIVAKVVKQAVSKDCDISEFDLSELQKFSSVIDKDVYKYLTLEGSIQSRKHVGGTAFSAVKKAIAKVKIKLK</sequence>
<keyword evidence="11" id="KW-1185">Reference proteome</keyword>
<dbReference type="GO" id="GO:0004056">
    <property type="term" value="F:argininosuccinate lyase activity"/>
    <property type="evidence" value="ECO:0007669"/>
    <property type="project" value="UniProtKB-UniRule"/>
</dbReference>
<accession>A0P4U8</accession>
<dbReference type="InterPro" id="IPR000362">
    <property type="entry name" value="Fumarate_lyase_fam"/>
</dbReference>
<evidence type="ECO:0000256" key="6">
    <source>
        <dbReference type="ARBA" id="ARBA00023239"/>
    </source>
</evidence>
<dbReference type="FunFam" id="1.20.200.10:FF:000015">
    <property type="entry name" value="argininosuccinate lyase isoform X2"/>
    <property type="match status" value="1"/>
</dbReference>
<comment type="catalytic activity">
    <reaction evidence="1 7">
        <text>2-(N(omega)-L-arginino)succinate = fumarate + L-arginine</text>
        <dbReference type="Rhea" id="RHEA:24020"/>
        <dbReference type="ChEBI" id="CHEBI:29806"/>
        <dbReference type="ChEBI" id="CHEBI:32682"/>
        <dbReference type="ChEBI" id="CHEBI:57472"/>
        <dbReference type="EC" id="4.3.2.1"/>
    </reaction>
</comment>
<evidence type="ECO:0000259" key="8">
    <source>
        <dbReference type="Pfam" id="PF00206"/>
    </source>
</evidence>
<dbReference type="PRINTS" id="PR00145">
    <property type="entry name" value="ARGSUCLYASE"/>
</dbReference>
<dbReference type="EMBL" id="AAUX01000001">
    <property type="protein sequence ID" value="EAV46558.1"/>
    <property type="molecule type" value="Genomic_DNA"/>
</dbReference>
<dbReference type="PROSITE" id="PS00163">
    <property type="entry name" value="FUMARATE_LYASES"/>
    <property type="match status" value="1"/>
</dbReference>
<dbReference type="UniPathway" id="UPA00068">
    <property type="reaction ID" value="UER00114"/>
</dbReference>
<evidence type="ECO:0000313" key="11">
    <source>
        <dbReference type="Proteomes" id="UP000054262"/>
    </source>
</evidence>
<feature type="domain" description="Argininosuccinate lyase C-terminal" evidence="9">
    <location>
        <begin position="367"/>
        <end position="435"/>
    </location>
</feature>
<dbReference type="FunFam" id="1.10.40.30:FF:000001">
    <property type="entry name" value="Argininosuccinate lyase"/>
    <property type="match status" value="1"/>
</dbReference>
<evidence type="ECO:0000256" key="5">
    <source>
        <dbReference type="ARBA" id="ARBA00022605"/>
    </source>
</evidence>
<dbReference type="Proteomes" id="UP000054262">
    <property type="component" value="Unassembled WGS sequence"/>
</dbReference>
<proteinExistence type="inferred from homology"/>
<evidence type="ECO:0000256" key="7">
    <source>
        <dbReference type="HAMAP-Rule" id="MF_00006"/>
    </source>
</evidence>
<protein>
    <recommendedName>
        <fullName evidence="3 7">Argininosuccinate lyase</fullName>
        <shortName evidence="7">ASAL</shortName>
        <ecNumber evidence="3 7">4.3.2.1</ecNumber>
    </recommendedName>
    <alternativeName>
        <fullName evidence="7">Arginosuccinase</fullName>
    </alternativeName>
</protein>
<evidence type="ECO:0000256" key="3">
    <source>
        <dbReference type="ARBA" id="ARBA00012338"/>
    </source>
</evidence>
<dbReference type="Gene3D" id="1.20.200.10">
    <property type="entry name" value="Fumarase/aspartase (Central domain)"/>
    <property type="match status" value="1"/>
</dbReference>
<dbReference type="InterPro" id="IPR020557">
    <property type="entry name" value="Fumarate_lyase_CS"/>
</dbReference>
<reference evidence="10 11" key="1">
    <citation type="submission" date="2006-11" db="EMBL/GenBank/DDBJ databases">
        <authorList>
            <person name="Giovannoni S."/>
            <person name="Vergin K."/>
            <person name="Ferriera S."/>
            <person name="Johnson J."/>
            <person name="Kravitz S."/>
            <person name="Beeson K."/>
            <person name="Sutton G."/>
            <person name="Rogers Y.-H."/>
            <person name="Friedman R."/>
            <person name="Frazier M."/>
            <person name="Venter J.C."/>
        </authorList>
    </citation>
    <scope>NUCLEOTIDE SEQUENCE [LARGE SCALE GENOMIC DNA]</scope>
    <source>
        <strain evidence="10 11">HTCC2181</strain>
    </source>
</reference>
<comment type="similarity">
    <text evidence="7">Belongs to the lyase 1 family. Argininosuccinate lyase subfamily.</text>
</comment>
<name>A0P4U8_9PROT</name>
<dbReference type="GO" id="GO:0042450">
    <property type="term" value="P:L-arginine biosynthetic process via ornithine"/>
    <property type="evidence" value="ECO:0007669"/>
    <property type="project" value="UniProtKB-UniRule"/>
</dbReference>
<comment type="subcellular location">
    <subcellularLocation>
        <location evidence="7">Cytoplasm</location>
    </subcellularLocation>
</comment>
<organism evidence="10 11">
    <name type="scientific">Methylophilales bacterium HTCC2181</name>
    <dbReference type="NCBI Taxonomy" id="383631"/>
    <lineage>
        <taxon>Bacteria</taxon>
        <taxon>Pseudomonadati</taxon>
        <taxon>Pseudomonadota</taxon>
        <taxon>Betaproteobacteria</taxon>
        <taxon>Nitrosomonadales</taxon>
        <taxon>OM43 clade</taxon>
    </lineage>
</organism>
<dbReference type="GO" id="GO:0005829">
    <property type="term" value="C:cytosol"/>
    <property type="evidence" value="ECO:0007669"/>
    <property type="project" value="TreeGrafter"/>
</dbReference>
<comment type="pathway">
    <text evidence="2 7">Amino-acid biosynthesis; L-arginine biosynthesis; L-arginine from L-ornithine and carbamoyl phosphate: step 3/3.</text>
</comment>
<dbReference type="InterPro" id="IPR009049">
    <property type="entry name" value="Argininosuccinate_lyase"/>
</dbReference>
<dbReference type="InterPro" id="IPR024083">
    <property type="entry name" value="Fumarase/histidase_N"/>
</dbReference>
<dbReference type="EC" id="4.3.2.1" evidence="3 7"/>
<comment type="caution">
    <text evidence="10">The sequence shown here is derived from an EMBL/GenBank/DDBJ whole genome shotgun (WGS) entry which is preliminary data.</text>
</comment>
<dbReference type="PANTHER" id="PTHR43814">
    <property type="entry name" value="ARGININOSUCCINATE LYASE"/>
    <property type="match status" value="1"/>
</dbReference>
<dbReference type="OrthoDB" id="9769623at2"/>
<keyword evidence="4 7" id="KW-0055">Arginine biosynthesis</keyword>
<dbReference type="HAMAP" id="MF_00006">
    <property type="entry name" value="Arg_succ_lyase"/>
    <property type="match status" value="1"/>
</dbReference>
<dbReference type="PANTHER" id="PTHR43814:SF1">
    <property type="entry name" value="ARGININOSUCCINATE LYASE"/>
    <property type="match status" value="1"/>
</dbReference>
<feature type="domain" description="Fumarate lyase N-terminal" evidence="8">
    <location>
        <begin position="11"/>
        <end position="304"/>
    </location>
</feature>
<evidence type="ECO:0000256" key="2">
    <source>
        <dbReference type="ARBA" id="ARBA00004941"/>
    </source>
</evidence>
<dbReference type="PRINTS" id="PR00149">
    <property type="entry name" value="FUMRATELYASE"/>
</dbReference>
<evidence type="ECO:0000313" key="10">
    <source>
        <dbReference type="EMBL" id="EAV46558.1"/>
    </source>
</evidence>
<evidence type="ECO:0000256" key="1">
    <source>
        <dbReference type="ARBA" id="ARBA00000985"/>
    </source>
</evidence>
<evidence type="ECO:0000256" key="4">
    <source>
        <dbReference type="ARBA" id="ARBA00022571"/>
    </source>
</evidence>